<evidence type="ECO:0000259" key="8">
    <source>
        <dbReference type="SMART" id="SM01383"/>
    </source>
</evidence>
<dbReference type="InterPro" id="IPR005880">
    <property type="entry name" value="Ribosomal_uL2_bac/org-type"/>
</dbReference>
<dbReference type="InterPro" id="IPR008991">
    <property type="entry name" value="Translation_prot_SH3-like_sf"/>
</dbReference>
<evidence type="ECO:0000256" key="2">
    <source>
        <dbReference type="ARBA" id="ARBA00022980"/>
    </source>
</evidence>
<dbReference type="SUPFAM" id="SSF50104">
    <property type="entry name" value="Translation proteins SH3-like domain"/>
    <property type="match status" value="1"/>
</dbReference>
<comment type="subunit">
    <text evidence="5">Part of the 50S ribosomal subunit. Forms a bridge to the 30S subunit in the 70S ribosome.</text>
</comment>
<dbReference type="SMART" id="SM01382">
    <property type="entry name" value="Ribosomal_L2_C"/>
    <property type="match status" value="1"/>
</dbReference>
<dbReference type="EMBL" id="QNBE01000093">
    <property type="protein sequence ID" value="RKX69297.1"/>
    <property type="molecule type" value="Genomic_DNA"/>
</dbReference>
<dbReference type="NCBIfam" id="TIGR01171">
    <property type="entry name" value="rplB_bact"/>
    <property type="match status" value="1"/>
</dbReference>
<dbReference type="Proteomes" id="UP000268469">
    <property type="component" value="Unassembled WGS sequence"/>
</dbReference>
<dbReference type="Gene3D" id="2.40.50.140">
    <property type="entry name" value="Nucleic acid-binding proteins"/>
    <property type="match status" value="1"/>
</dbReference>
<dbReference type="PANTHER" id="PTHR13691:SF5">
    <property type="entry name" value="LARGE RIBOSOMAL SUBUNIT PROTEIN UL2M"/>
    <property type="match status" value="1"/>
</dbReference>
<dbReference type="InterPro" id="IPR014726">
    <property type="entry name" value="Ribosomal_uL2_dom3"/>
</dbReference>
<evidence type="ECO:0000256" key="5">
    <source>
        <dbReference type="HAMAP-Rule" id="MF_01320"/>
    </source>
</evidence>
<evidence type="ECO:0000313" key="10">
    <source>
        <dbReference type="Proteomes" id="UP000268469"/>
    </source>
</evidence>
<dbReference type="Pfam" id="PF03947">
    <property type="entry name" value="Ribosomal_L2_C"/>
    <property type="match status" value="1"/>
</dbReference>
<dbReference type="FunFam" id="2.30.30.30:FF:000001">
    <property type="entry name" value="50S ribosomal protein L2"/>
    <property type="match status" value="1"/>
</dbReference>
<evidence type="ECO:0000313" key="9">
    <source>
        <dbReference type="EMBL" id="RKX69297.1"/>
    </source>
</evidence>
<dbReference type="InterPro" id="IPR002171">
    <property type="entry name" value="Ribosomal_uL2"/>
</dbReference>
<dbReference type="FunFam" id="4.10.950.10:FF:000001">
    <property type="entry name" value="50S ribosomal protein L2"/>
    <property type="match status" value="1"/>
</dbReference>
<organism evidence="9 10">
    <name type="scientific">candidate division WOR-3 bacterium</name>
    <dbReference type="NCBI Taxonomy" id="2052148"/>
    <lineage>
        <taxon>Bacteria</taxon>
        <taxon>Bacteria division WOR-3</taxon>
    </lineage>
</organism>
<evidence type="ECO:0000256" key="6">
    <source>
        <dbReference type="SAM" id="MobiDB-lite"/>
    </source>
</evidence>
<dbReference type="SUPFAM" id="SSF50249">
    <property type="entry name" value="Nucleic acid-binding proteins"/>
    <property type="match status" value="1"/>
</dbReference>
<dbReference type="AlphaFoldDB" id="A0A660SF59"/>
<dbReference type="PIRSF" id="PIRSF002158">
    <property type="entry name" value="Ribosomal_L2"/>
    <property type="match status" value="1"/>
</dbReference>
<dbReference type="GO" id="GO:0003735">
    <property type="term" value="F:structural constituent of ribosome"/>
    <property type="evidence" value="ECO:0007669"/>
    <property type="project" value="InterPro"/>
</dbReference>
<keyword evidence="5" id="KW-0699">rRNA-binding</keyword>
<sequence>MGLKKHKPVTPSLRKYISVDRSELTDKKPEPSLIRIKKKTGGRNNLGRITARHRGGGHKRYYRIIDFKRDKFDIEGEVESIEYDPNRSAFISLIKYPDGERRYILTPQGLEVGAKVVSGESVPIRIGNAMPLKNIPIGISIHNIELIPGQGGKLVRAAGSSAEILAKEGEYAHVKMPSGEVRLIPLDCRATIGQVSNPDHDSESWGKAGRARRLGWRPRVRGTAMNPIDHPLGGGEGRSHGGRQPCSPWGWLTKGRKTRKKKPSDRLIIKRRK</sequence>
<comment type="similarity">
    <text evidence="1 5">Belongs to the universal ribosomal protein uL2 family.</text>
</comment>
<evidence type="ECO:0000256" key="1">
    <source>
        <dbReference type="ARBA" id="ARBA00005636"/>
    </source>
</evidence>
<dbReference type="InterPro" id="IPR022671">
    <property type="entry name" value="Ribosomal_uL2_CS"/>
</dbReference>
<dbReference type="InterPro" id="IPR022666">
    <property type="entry name" value="Ribosomal_uL2_RNA-bd_dom"/>
</dbReference>
<evidence type="ECO:0000256" key="4">
    <source>
        <dbReference type="ARBA" id="ARBA00035242"/>
    </source>
</evidence>
<feature type="domain" description="Large ribosomal subunit protein uL2 RNA-binding" evidence="8">
    <location>
        <begin position="42"/>
        <end position="118"/>
    </location>
</feature>
<dbReference type="InterPro" id="IPR022669">
    <property type="entry name" value="Ribosomal_uL2_C"/>
</dbReference>
<dbReference type="FunFam" id="2.40.50.140:FF:000003">
    <property type="entry name" value="50S ribosomal protein L2"/>
    <property type="match status" value="1"/>
</dbReference>
<dbReference type="GO" id="GO:0016740">
    <property type="term" value="F:transferase activity"/>
    <property type="evidence" value="ECO:0007669"/>
    <property type="project" value="InterPro"/>
</dbReference>
<dbReference type="PROSITE" id="PS00467">
    <property type="entry name" value="RIBOSOMAL_L2"/>
    <property type="match status" value="1"/>
</dbReference>
<feature type="region of interest" description="Disordered" evidence="6">
    <location>
        <begin position="222"/>
        <end position="273"/>
    </location>
</feature>
<keyword evidence="5" id="KW-0694">RNA-binding</keyword>
<dbReference type="Pfam" id="PF00181">
    <property type="entry name" value="Ribosomal_L2_N"/>
    <property type="match status" value="1"/>
</dbReference>
<reference evidence="9 10" key="1">
    <citation type="submission" date="2018-06" db="EMBL/GenBank/DDBJ databases">
        <title>Extensive metabolic versatility and redundancy in microbially diverse, dynamic hydrothermal sediments.</title>
        <authorList>
            <person name="Dombrowski N."/>
            <person name="Teske A."/>
            <person name="Baker B.J."/>
        </authorList>
    </citation>
    <scope>NUCLEOTIDE SEQUENCE [LARGE SCALE GENOMIC DNA]</scope>
    <source>
        <strain evidence="9">B36_G15</strain>
    </source>
</reference>
<keyword evidence="3 5" id="KW-0687">Ribonucleoprotein</keyword>
<dbReference type="InterPro" id="IPR012340">
    <property type="entry name" value="NA-bd_OB-fold"/>
</dbReference>
<dbReference type="Gene3D" id="2.30.30.30">
    <property type="match status" value="1"/>
</dbReference>
<dbReference type="GO" id="GO:0002181">
    <property type="term" value="P:cytoplasmic translation"/>
    <property type="evidence" value="ECO:0007669"/>
    <property type="project" value="TreeGrafter"/>
</dbReference>
<feature type="compositionally biased region" description="Basic residues" evidence="6">
    <location>
        <begin position="254"/>
        <end position="263"/>
    </location>
</feature>
<dbReference type="PANTHER" id="PTHR13691">
    <property type="entry name" value="RIBOSOMAL PROTEIN L2"/>
    <property type="match status" value="1"/>
</dbReference>
<gene>
    <name evidence="5" type="primary">rplB</name>
    <name evidence="9" type="ORF">DRP53_08610</name>
</gene>
<dbReference type="GO" id="GO:0015934">
    <property type="term" value="C:large ribosomal subunit"/>
    <property type="evidence" value="ECO:0007669"/>
    <property type="project" value="InterPro"/>
</dbReference>
<evidence type="ECO:0000259" key="7">
    <source>
        <dbReference type="SMART" id="SM01382"/>
    </source>
</evidence>
<protein>
    <recommendedName>
        <fullName evidence="4 5">Large ribosomal subunit protein uL2</fullName>
    </recommendedName>
</protein>
<feature type="compositionally biased region" description="Basic and acidic residues" evidence="6">
    <location>
        <begin position="264"/>
        <end position="273"/>
    </location>
</feature>
<dbReference type="SMART" id="SM01383">
    <property type="entry name" value="Ribosomal_L2"/>
    <property type="match status" value="1"/>
</dbReference>
<feature type="domain" description="Large ribosomal subunit protein uL2 C-terminal" evidence="7">
    <location>
        <begin position="124"/>
        <end position="252"/>
    </location>
</feature>
<comment type="caution">
    <text evidence="9">The sequence shown here is derived from an EMBL/GenBank/DDBJ whole genome shotgun (WGS) entry which is preliminary data.</text>
</comment>
<evidence type="ECO:0000256" key="3">
    <source>
        <dbReference type="ARBA" id="ARBA00023274"/>
    </source>
</evidence>
<keyword evidence="2 5" id="KW-0689">Ribosomal protein</keyword>
<dbReference type="GO" id="GO:0019843">
    <property type="term" value="F:rRNA binding"/>
    <property type="evidence" value="ECO:0007669"/>
    <property type="project" value="UniProtKB-UniRule"/>
</dbReference>
<name>A0A660SF59_UNCW3</name>
<dbReference type="InterPro" id="IPR014722">
    <property type="entry name" value="Rib_uL2_dom2"/>
</dbReference>
<accession>A0A660SF59</accession>
<proteinExistence type="inferred from homology"/>
<dbReference type="HAMAP" id="MF_01320_B">
    <property type="entry name" value="Ribosomal_uL2_B"/>
    <property type="match status" value="1"/>
</dbReference>
<dbReference type="Gene3D" id="4.10.950.10">
    <property type="entry name" value="Ribosomal protein L2, domain 3"/>
    <property type="match status" value="1"/>
</dbReference>
<comment type="function">
    <text evidence="5">One of the primary rRNA binding proteins. Required for association of the 30S and 50S subunits to form the 70S ribosome, for tRNA binding and peptide bond formation. It has been suggested to have peptidyltransferase activity; this is somewhat controversial. Makes several contacts with the 16S rRNA in the 70S ribosome.</text>
</comment>